<evidence type="ECO:0000313" key="6">
    <source>
        <dbReference type="Proteomes" id="UP000307943"/>
    </source>
</evidence>
<dbReference type="PANTHER" id="PTHR30290">
    <property type="entry name" value="PERIPLASMIC BINDING COMPONENT OF ABC TRANSPORTER"/>
    <property type="match status" value="1"/>
</dbReference>
<evidence type="ECO:0000256" key="1">
    <source>
        <dbReference type="ARBA" id="ARBA00022729"/>
    </source>
</evidence>
<keyword evidence="6" id="KW-1185">Reference proteome</keyword>
<evidence type="ECO:0000256" key="3">
    <source>
        <dbReference type="SAM" id="SignalP"/>
    </source>
</evidence>
<dbReference type="AlphaFoldDB" id="A0A5C4T7U8"/>
<feature type="domain" description="Solute-binding protein family 5" evidence="4">
    <location>
        <begin position="92"/>
        <end position="441"/>
    </location>
</feature>
<feature type="region of interest" description="Disordered" evidence="2">
    <location>
        <begin position="26"/>
        <end position="51"/>
    </location>
</feature>
<dbReference type="GO" id="GO:0015833">
    <property type="term" value="P:peptide transport"/>
    <property type="evidence" value="ECO:0007669"/>
    <property type="project" value="TreeGrafter"/>
</dbReference>
<protein>
    <submittedName>
        <fullName evidence="5">ABC transporter substrate-binding protein</fullName>
    </submittedName>
</protein>
<comment type="caution">
    <text evidence="5">The sequence shown here is derived from an EMBL/GenBank/DDBJ whole genome shotgun (WGS) entry which is preliminary data.</text>
</comment>
<accession>A0A5C4T7U8</accession>
<dbReference type="PIRSF" id="PIRSF002741">
    <property type="entry name" value="MppA"/>
    <property type="match status" value="1"/>
</dbReference>
<dbReference type="Pfam" id="PF00496">
    <property type="entry name" value="SBP_bac_5"/>
    <property type="match status" value="1"/>
</dbReference>
<name>A0A5C4T7U8_9BACL</name>
<proteinExistence type="predicted"/>
<dbReference type="Gene3D" id="3.90.76.10">
    <property type="entry name" value="Dipeptide-binding Protein, Domain 1"/>
    <property type="match status" value="1"/>
</dbReference>
<dbReference type="Gene3D" id="3.40.190.10">
    <property type="entry name" value="Periplasmic binding protein-like II"/>
    <property type="match status" value="1"/>
</dbReference>
<organism evidence="5 6">
    <name type="scientific">Paenibacillus hemerocallicola</name>
    <dbReference type="NCBI Taxonomy" id="1172614"/>
    <lineage>
        <taxon>Bacteria</taxon>
        <taxon>Bacillati</taxon>
        <taxon>Bacillota</taxon>
        <taxon>Bacilli</taxon>
        <taxon>Bacillales</taxon>
        <taxon>Paenibacillaceae</taxon>
        <taxon>Paenibacillus</taxon>
    </lineage>
</organism>
<evidence type="ECO:0000313" key="5">
    <source>
        <dbReference type="EMBL" id="TNJ65081.1"/>
    </source>
</evidence>
<dbReference type="CDD" id="cd00995">
    <property type="entry name" value="PBP2_NikA_DppA_OppA_like"/>
    <property type="match status" value="1"/>
</dbReference>
<dbReference type="InterPro" id="IPR039424">
    <property type="entry name" value="SBP_5"/>
</dbReference>
<dbReference type="GO" id="GO:0043190">
    <property type="term" value="C:ATP-binding cassette (ABC) transporter complex"/>
    <property type="evidence" value="ECO:0007669"/>
    <property type="project" value="InterPro"/>
</dbReference>
<dbReference type="SUPFAM" id="SSF53850">
    <property type="entry name" value="Periplasmic binding protein-like II"/>
    <property type="match status" value="1"/>
</dbReference>
<dbReference type="Proteomes" id="UP000307943">
    <property type="component" value="Unassembled WGS sequence"/>
</dbReference>
<feature type="chain" id="PRO_5039306216" evidence="3">
    <location>
        <begin position="20"/>
        <end position="518"/>
    </location>
</feature>
<dbReference type="InterPro" id="IPR000914">
    <property type="entry name" value="SBP_5_dom"/>
</dbReference>
<dbReference type="InterPro" id="IPR030678">
    <property type="entry name" value="Peptide/Ni-bd"/>
</dbReference>
<evidence type="ECO:0000256" key="2">
    <source>
        <dbReference type="SAM" id="MobiDB-lite"/>
    </source>
</evidence>
<feature type="signal peptide" evidence="3">
    <location>
        <begin position="1"/>
        <end position="19"/>
    </location>
</feature>
<dbReference type="PANTHER" id="PTHR30290:SF38">
    <property type="entry name" value="D,D-DIPEPTIDE-BINDING PERIPLASMIC PROTEIN DDPA-RELATED"/>
    <property type="match status" value="1"/>
</dbReference>
<sequence length="518" mass="57404">MRRMLNLLFIVLLSISVAACGAAKESGESGEQKPNAEAGNNNAAPKSGGTLRFAQNAEPTTLNPYIYSTFNDRNSFLPIFNSLMEYDPKTLKPVPGLIKEAKISGDGLVYELTVQSGVTFHNGKKLTADDIKYSLEKANAKEATRTNALLKSIKDIKVVDETHLTVTLSNKDSLLLDSFVEVFVTPNDPSIDHTKNPVGTGPFVFEKWSRNEKIVLKKNANYWKQGLPYLDSIEILTVPDAEVKNLQLMNGQVDVIDIVPTSKVAEVSKNPNLILAKIDDEVTVANHFLLMNNSKAPFNNVKFRQAVNYALDRNKMKASLFGNFVVRSSPVPSGDPNYNSSVPKYDKDIEKAKQLLKESGYNNEKMTLVYHKIDLMYDTIAQITEQSLKELGLNVELKGVEIAQWVESVFNQKQFDMALTGSTPKPNTVDMLNHMYGKQNGSAIQWSNKAWGDKLLGVSQLSPEEGSKVLKELQAEVLDQSPGIIVGGLVQAQGLSKKVHGFIPSPQQKMYFESVWKE</sequence>
<dbReference type="EMBL" id="VDCQ01000022">
    <property type="protein sequence ID" value="TNJ65081.1"/>
    <property type="molecule type" value="Genomic_DNA"/>
</dbReference>
<dbReference type="RefSeq" id="WP_139603421.1">
    <property type="nucleotide sequence ID" value="NZ_VDCQ01000022.1"/>
</dbReference>
<reference evidence="5 6" key="1">
    <citation type="submission" date="2019-05" db="EMBL/GenBank/DDBJ databases">
        <title>We sequenced the genome of Paenibacillus hemerocallicola KCTC 33185 for further insight into its adaptation and study the phylogeny of Paenibacillus.</title>
        <authorList>
            <person name="Narsing Rao M.P."/>
        </authorList>
    </citation>
    <scope>NUCLEOTIDE SEQUENCE [LARGE SCALE GENOMIC DNA]</scope>
    <source>
        <strain evidence="5 6">KCTC 33185</strain>
    </source>
</reference>
<dbReference type="GO" id="GO:0042597">
    <property type="term" value="C:periplasmic space"/>
    <property type="evidence" value="ECO:0007669"/>
    <property type="project" value="UniProtKB-ARBA"/>
</dbReference>
<dbReference type="OrthoDB" id="9796817at2"/>
<keyword evidence="1 3" id="KW-0732">Signal</keyword>
<dbReference type="GO" id="GO:1904680">
    <property type="term" value="F:peptide transmembrane transporter activity"/>
    <property type="evidence" value="ECO:0007669"/>
    <property type="project" value="TreeGrafter"/>
</dbReference>
<gene>
    <name evidence="5" type="ORF">FE784_16985</name>
</gene>
<feature type="compositionally biased region" description="Low complexity" evidence="2">
    <location>
        <begin position="35"/>
        <end position="44"/>
    </location>
</feature>
<evidence type="ECO:0000259" key="4">
    <source>
        <dbReference type="Pfam" id="PF00496"/>
    </source>
</evidence>
<dbReference type="PROSITE" id="PS51257">
    <property type="entry name" value="PROKAR_LIPOPROTEIN"/>
    <property type="match status" value="1"/>
</dbReference>
<dbReference type="Gene3D" id="3.10.105.10">
    <property type="entry name" value="Dipeptide-binding Protein, Domain 3"/>
    <property type="match status" value="1"/>
</dbReference>